<dbReference type="EMBL" id="HG992338">
    <property type="protein sequence ID" value="CAE6794442.1"/>
    <property type="molecule type" value="Genomic_DNA"/>
</dbReference>
<sequence>MSVQASTLAAIAADGHAWQVLRHAPARPIASLL</sequence>
<dbReference type="AlphaFoldDB" id="A0A8D6V792"/>
<dbReference type="Proteomes" id="UP000835287">
    <property type="component" value="Chromosome"/>
</dbReference>
<organism evidence="1 3">
    <name type="scientific">Xanthomonas arboricola pv. corylina</name>
    <dbReference type="NCBI Taxonomy" id="487821"/>
    <lineage>
        <taxon>Bacteria</taxon>
        <taxon>Pseudomonadati</taxon>
        <taxon>Pseudomonadota</taxon>
        <taxon>Gammaproteobacteria</taxon>
        <taxon>Lysobacterales</taxon>
        <taxon>Lysobacteraceae</taxon>
        <taxon>Xanthomonas</taxon>
    </lineage>
</organism>
<proteinExistence type="predicted"/>
<keyword evidence="4" id="KW-1185">Reference proteome</keyword>
<accession>A0A8D6V792</accession>
<gene>
    <name evidence="1" type="ORF">CFBP1159_25160</name>
    <name evidence="2" type="ORF">XAC301_27220</name>
</gene>
<reference evidence="3 4" key="1">
    <citation type="submission" date="2021-02" db="EMBL/GenBank/DDBJ databases">
        <authorList>
            <person name="Pothier F. J."/>
        </authorList>
    </citation>
    <scope>NUCLEOTIDE SEQUENCE [LARGE SCALE GENOMIC DNA]</scope>
    <source>
        <strain evidence="2 4">301</strain>
        <strain evidence="1 3">CFBP 1159</strain>
    </source>
</reference>
<dbReference type="EMBL" id="HG992341">
    <property type="protein sequence ID" value="CAE6785800.1"/>
    <property type="molecule type" value="Genomic_DNA"/>
</dbReference>
<dbReference type="EMBL" id="HG992341">
    <property type="protein sequence ID" value="CAE6785776.1"/>
    <property type="molecule type" value="Genomic_DNA"/>
</dbReference>
<evidence type="ECO:0000313" key="4">
    <source>
        <dbReference type="Proteomes" id="UP000835287"/>
    </source>
</evidence>
<evidence type="ECO:0000313" key="3">
    <source>
        <dbReference type="Proteomes" id="UP000835243"/>
    </source>
</evidence>
<dbReference type="Proteomes" id="UP000835243">
    <property type="component" value="Chromosome"/>
</dbReference>
<dbReference type="EMBL" id="HG992338">
    <property type="protein sequence ID" value="CAE6794422.1"/>
    <property type="molecule type" value="Genomic_DNA"/>
</dbReference>
<protein>
    <submittedName>
        <fullName evidence="1">Uncharacterized protein</fullName>
    </submittedName>
</protein>
<evidence type="ECO:0000313" key="2">
    <source>
        <dbReference type="EMBL" id="CAE6794422.1"/>
    </source>
</evidence>
<evidence type="ECO:0000313" key="1">
    <source>
        <dbReference type="EMBL" id="CAE6785776.1"/>
    </source>
</evidence>
<name>A0A8D6V792_9XANT</name>